<dbReference type="EMBL" id="VNFK01000024">
    <property type="protein sequence ID" value="TVU58468.1"/>
    <property type="molecule type" value="Genomic_DNA"/>
</dbReference>
<organism evidence="4 5">
    <name type="scientific">Paenarthrobacter nitroguajacolicus</name>
    <name type="common">Arthrobacter nitroguajacolicus</name>
    <dbReference type="NCBI Taxonomy" id="211146"/>
    <lineage>
        <taxon>Bacteria</taxon>
        <taxon>Bacillati</taxon>
        <taxon>Actinomycetota</taxon>
        <taxon>Actinomycetes</taxon>
        <taxon>Micrococcales</taxon>
        <taxon>Micrococcaceae</taxon>
        <taxon>Paenarthrobacter</taxon>
    </lineage>
</organism>
<protein>
    <submittedName>
        <fullName evidence="4">Alpha/beta hydrolase</fullName>
    </submittedName>
</protein>
<evidence type="ECO:0000256" key="2">
    <source>
        <dbReference type="SAM" id="MobiDB-lite"/>
    </source>
</evidence>
<evidence type="ECO:0000259" key="3">
    <source>
        <dbReference type="Pfam" id="PF07859"/>
    </source>
</evidence>
<gene>
    <name evidence="4" type="ORF">FQP90_21210</name>
</gene>
<evidence type="ECO:0000256" key="1">
    <source>
        <dbReference type="ARBA" id="ARBA00022801"/>
    </source>
</evidence>
<dbReference type="PANTHER" id="PTHR48081:SF8">
    <property type="entry name" value="ALPHA_BETA HYDROLASE FOLD-3 DOMAIN-CONTAINING PROTEIN-RELATED"/>
    <property type="match status" value="1"/>
</dbReference>
<evidence type="ECO:0000313" key="5">
    <source>
        <dbReference type="Proteomes" id="UP000316500"/>
    </source>
</evidence>
<dbReference type="InterPro" id="IPR013094">
    <property type="entry name" value="AB_hydrolase_3"/>
</dbReference>
<feature type="region of interest" description="Disordered" evidence="2">
    <location>
        <begin position="1"/>
        <end position="22"/>
    </location>
</feature>
<keyword evidence="1 4" id="KW-0378">Hydrolase</keyword>
<name>A0A558GNP0_PAENT</name>
<dbReference type="Pfam" id="PF07859">
    <property type="entry name" value="Abhydrolase_3"/>
    <property type="match status" value="1"/>
</dbReference>
<dbReference type="OrthoDB" id="9803828at2"/>
<dbReference type="InterPro" id="IPR029058">
    <property type="entry name" value="AB_hydrolase_fold"/>
</dbReference>
<sequence>MGPLGTYLRPDRRGPHHFRTAPQTQPWLARPARPYRYRPGDLMTFGEAPKRSGLPGQMITAILARSARQREGKPFDVAAVRASSTKMESRFRPPRGVQQTEELIAGVPVVRFSSGNSARGTVLAFHGGAYMLGSPRALSIPMAKDDGPDVISVDYRLSPEHPYPAAQDDALTVYRSLLETIGADRLAVMGDSAGGGLALTLLQGAAAEDLPMPAALIAVHPWADLSLSGDSSRANKGRDILVYSELEQAAAWYAGGRDLQDPAISPLFGSFEGFPRTYIFAGSRDLILDDTRRVAARMRAADVDVHLDVFPGAPHGFNAVPFPQGRQSNARARSVINETLPPVPNVSSHL</sequence>
<dbReference type="Gene3D" id="3.40.50.1820">
    <property type="entry name" value="alpha/beta hydrolase"/>
    <property type="match status" value="1"/>
</dbReference>
<accession>A0A558GNP0</accession>
<dbReference type="PANTHER" id="PTHR48081">
    <property type="entry name" value="AB HYDROLASE SUPERFAMILY PROTEIN C4A8.06C"/>
    <property type="match status" value="1"/>
</dbReference>
<reference evidence="4 5" key="1">
    <citation type="submission" date="2019-07" db="EMBL/GenBank/DDBJ databases">
        <title>Diversity of Bacteria from Kongsfjorden, Arctic.</title>
        <authorList>
            <person name="Yu Y."/>
        </authorList>
    </citation>
    <scope>NUCLEOTIDE SEQUENCE [LARGE SCALE GENOMIC DNA]</scope>
    <source>
        <strain evidence="4 5">SM1928</strain>
    </source>
</reference>
<dbReference type="AlphaFoldDB" id="A0A558GNP0"/>
<evidence type="ECO:0000313" key="4">
    <source>
        <dbReference type="EMBL" id="TVU58468.1"/>
    </source>
</evidence>
<dbReference type="SUPFAM" id="SSF53474">
    <property type="entry name" value="alpha/beta-Hydrolases"/>
    <property type="match status" value="1"/>
</dbReference>
<comment type="caution">
    <text evidence="4">The sequence shown here is derived from an EMBL/GenBank/DDBJ whole genome shotgun (WGS) entry which is preliminary data.</text>
</comment>
<feature type="domain" description="Alpha/beta hydrolase fold-3" evidence="3">
    <location>
        <begin position="122"/>
        <end position="317"/>
    </location>
</feature>
<dbReference type="InterPro" id="IPR050300">
    <property type="entry name" value="GDXG_lipolytic_enzyme"/>
</dbReference>
<dbReference type="Proteomes" id="UP000316500">
    <property type="component" value="Unassembled WGS sequence"/>
</dbReference>
<dbReference type="GO" id="GO:0016787">
    <property type="term" value="F:hydrolase activity"/>
    <property type="evidence" value="ECO:0007669"/>
    <property type="project" value="UniProtKB-KW"/>
</dbReference>
<proteinExistence type="predicted"/>